<protein>
    <submittedName>
        <fullName evidence="1">Uncharacterized protein</fullName>
    </submittedName>
</protein>
<organism evidence="1 2">
    <name type="scientific">Porites evermanni</name>
    <dbReference type="NCBI Taxonomy" id="104178"/>
    <lineage>
        <taxon>Eukaryota</taxon>
        <taxon>Metazoa</taxon>
        <taxon>Cnidaria</taxon>
        <taxon>Anthozoa</taxon>
        <taxon>Hexacorallia</taxon>
        <taxon>Scleractinia</taxon>
        <taxon>Fungiina</taxon>
        <taxon>Poritidae</taxon>
        <taxon>Porites</taxon>
    </lineage>
</organism>
<name>A0ABN8M1S4_9CNID</name>
<proteinExistence type="predicted"/>
<evidence type="ECO:0000313" key="1">
    <source>
        <dbReference type="EMBL" id="CAH3021466.1"/>
    </source>
</evidence>
<reference evidence="1 2" key="1">
    <citation type="submission" date="2022-05" db="EMBL/GenBank/DDBJ databases">
        <authorList>
            <consortium name="Genoscope - CEA"/>
            <person name="William W."/>
        </authorList>
    </citation>
    <scope>NUCLEOTIDE SEQUENCE [LARGE SCALE GENOMIC DNA]</scope>
</reference>
<dbReference type="Proteomes" id="UP001159427">
    <property type="component" value="Unassembled WGS sequence"/>
</dbReference>
<evidence type="ECO:0000313" key="2">
    <source>
        <dbReference type="Proteomes" id="UP001159427"/>
    </source>
</evidence>
<comment type="caution">
    <text evidence="1">The sequence shown here is derived from an EMBL/GenBank/DDBJ whole genome shotgun (WGS) entry which is preliminary data.</text>
</comment>
<keyword evidence="2" id="KW-1185">Reference proteome</keyword>
<sequence>MEEESEFMTTASETISGVLSESRKERAFLAKEEPCLVDLYIAAELGFEGKPHERTVNVLEDNYVKLDSTVVEFMISSSDGKVSKVVSAYTAERVIGNMQLVDWKPNETLMVNPHDKLASYTLAKSLKFVDDHCVVGMPWKSGRTLLLDNNSMVLQRPRSTEGKLNSPRNVVKLTKKYCRPAKIKGVMGCP</sequence>
<gene>
    <name evidence="1" type="ORF">PEVE_00011514</name>
</gene>
<dbReference type="EMBL" id="CALNXI010000183">
    <property type="protein sequence ID" value="CAH3021466.1"/>
    <property type="molecule type" value="Genomic_DNA"/>
</dbReference>
<accession>A0ABN8M1S4</accession>